<name>A0A4V1FZZ8_9EURY</name>
<proteinExistence type="predicted"/>
<dbReference type="GeneID" id="40266610"/>
<reference evidence="2" key="1">
    <citation type="submission" date="2019-05" db="EMBL/GenBank/DDBJ databases">
        <title>Genome sequence and methylation pattern of the halophilic Archaeon Natrinema versiforme BOL5-4.</title>
        <authorList>
            <person name="DasSarma P."/>
            <person name="Anton B.P."/>
            <person name="DasSarma S.L."/>
            <person name="Martinez F.L."/>
            <person name="Guzman D."/>
            <person name="Roberts R.J."/>
            <person name="DasSarma S."/>
        </authorList>
    </citation>
    <scope>NUCLEOTIDE SEQUENCE [LARGE SCALE GENOMIC DNA]</scope>
    <source>
        <strain evidence="2">BOL5-4</strain>
    </source>
</reference>
<gene>
    <name evidence="1" type="ORF">FEJ81_15015</name>
</gene>
<organism evidence="1 2">
    <name type="scientific">Natrinema versiforme</name>
    <dbReference type="NCBI Taxonomy" id="88724"/>
    <lineage>
        <taxon>Archaea</taxon>
        <taxon>Methanobacteriati</taxon>
        <taxon>Methanobacteriota</taxon>
        <taxon>Stenosarchaea group</taxon>
        <taxon>Halobacteria</taxon>
        <taxon>Halobacteriales</taxon>
        <taxon>Natrialbaceae</taxon>
        <taxon>Natrinema</taxon>
    </lineage>
</organism>
<protein>
    <submittedName>
        <fullName evidence="1">Uncharacterized protein</fullName>
    </submittedName>
</protein>
<sequence length="125" mass="14418">MPEADTDEQLDQFCRLVEEETGEEPLPDPYIGDICWVMIHHPIEFHGETFTAEFDINLSEDGVTPQWGEIRIDLPDEEREAILEDVGSRLEYSEGDEALYEFSASEDQIPELMEDLRKVHAEIYG</sequence>
<dbReference type="AlphaFoldDB" id="A0A4V1FZZ8"/>
<dbReference type="Proteomes" id="UP000302218">
    <property type="component" value="Chromosome"/>
</dbReference>
<accession>A0A4V1FZZ8</accession>
<dbReference type="RefSeq" id="WP_138246050.1">
    <property type="nucleotide sequence ID" value="NZ_CP040330.1"/>
</dbReference>
<dbReference type="KEGG" id="nvr:FEJ81_15015"/>
<dbReference type="EMBL" id="CP040330">
    <property type="protein sequence ID" value="QCS43596.1"/>
    <property type="molecule type" value="Genomic_DNA"/>
</dbReference>
<evidence type="ECO:0000313" key="2">
    <source>
        <dbReference type="Proteomes" id="UP000302218"/>
    </source>
</evidence>
<dbReference type="OrthoDB" id="240641at2157"/>
<evidence type="ECO:0000313" key="1">
    <source>
        <dbReference type="EMBL" id="QCS43596.1"/>
    </source>
</evidence>